<evidence type="ECO:0000256" key="1">
    <source>
        <dbReference type="SAM" id="MobiDB-lite"/>
    </source>
</evidence>
<dbReference type="AlphaFoldDB" id="A0AAU7C805"/>
<proteinExistence type="predicted"/>
<reference evidence="2" key="1">
    <citation type="submission" date="2024-05" db="EMBL/GenBank/DDBJ databases">
        <title>Planctomycetes of the genus Singulisphaera possess chitinolytic capabilities.</title>
        <authorList>
            <person name="Ivanova A."/>
        </authorList>
    </citation>
    <scope>NUCLEOTIDE SEQUENCE</scope>
    <source>
        <strain evidence="2">Ch08T</strain>
    </source>
</reference>
<evidence type="ECO:0000313" key="2">
    <source>
        <dbReference type="EMBL" id="XBH01414.1"/>
    </source>
</evidence>
<feature type="compositionally biased region" description="Basic and acidic residues" evidence="1">
    <location>
        <begin position="119"/>
        <end position="135"/>
    </location>
</feature>
<name>A0AAU7C805_9BACT</name>
<gene>
    <name evidence="2" type="ORF">V5E97_24025</name>
</gene>
<protein>
    <submittedName>
        <fullName evidence="2">Uncharacterized protein</fullName>
    </submittedName>
</protein>
<accession>A0AAU7C805</accession>
<dbReference type="EMBL" id="CP155447">
    <property type="protein sequence ID" value="XBH01414.1"/>
    <property type="molecule type" value="Genomic_DNA"/>
</dbReference>
<sequence>MGDLKSGDIVAAVVNADVEALMDRASVRGGVVEARSQDIIGILEAPAVDDERFHSMTAVRHRIEIGDYAFRDFAPAASQVGRQERKVCDCSYERNEGPDDGEPQEHERKESVGAPAKSLPEEHQADTNRDEDQPGGRKRPLAIAGLDHVEDCCVFHTTRKALTLI</sequence>
<organism evidence="2">
    <name type="scientific">Singulisphaera sp. Ch08</name>
    <dbReference type="NCBI Taxonomy" id="3120278"/>
    <lineage>
        <taxon>Bacteria</taxon>
        <taxon>Pseudomonadati</taxon>
        <taxon>Planctomycetota</taxon>
        <taxon>Planctomycetia</taxon>
        <taxon>Isosphaerales</taxon>
        <taxon>Isosphaeraceae</taxon>
        <taxon>Singulisphaera</taxon>
    </lineage>
</organism>
<dbReference type="RefSeq" id="WP_406694117.1">
    <property type="nucleotide sequence ID" value="NZ_CP155447.1"/>
</dbReference>
<feature type="compositionally biased region" description="Basic and acidic residues" evidence="1">
    <location>
        <begin position="90"/>
        <end position="111"/>
    </location>
</feature>
<feature type="region of interest" description="Disordered" evidence="1">
    <location>
        <begin position="90"/>
        <end position="141"/>
    </location>
</feature>